<dbReference type="EMBL" id="HE971709">
    <property type="protein sequence ID" value="CCK29008.1"/>
    <property type="molecule type" value="Genomic_DNA"/>
</dbReference>
<dbReference type="KEGG" id="sdv:BN159_4629"/>
<dbReference type="PATRIC" id="fig|1214101.3.peg.4689"/>
<feature type="region of interest" description="Disordered" evidence="1">
    <location>
        <begin position="46"/>
        <end position="81"/>
    </location>
</feature>
<organism evidence="2 3">
    <name type="scientific">Streptomyces davaonensis (strain DSM 101723 / JCM 4913 / KCC S-0913 / 768)</name>
    <dbReference type="NCBI Taxonomy" id="1214101"/>
    <lineage>
        <taxon>Bacteria</taxon>
        <taxon>Bacillati</taxon>
        <taxon>Actinomycetota</taxon>
        <taxon>Actinomycetes</taxon>
        <taxon>Kitasatosporales</taxon>
        <taxon>Streptomycetaceae</taxon>
        <taxon>Streptomyces</taxon>
    </lineage>
</organism>
<reference evidence="2 3" key="1">
    <citation type="journal article" date="2012" name="J. Bacteriol.">
        <title>Genome sequence of the bacterium Streptomyces davawensis JCM 4913 and heterologous production of the unique antibiotic roseoflavin.</title>
        <authorList>
            <person name="Jankowitsch F."/>
            <person name="Schwarz J."/>
            <person name="Ruckert C."/>
            <person name="Gust B."/>
            <person name="Szczepanowski R."/>
            <person name="Blom J."/>
            <person name="Pelzer S."/>
            <person name="Kalinowski J."/>
            <person name="Mack M."/>
        </authorList>
    </citation>
    <scope>NUCLEOTIDE SEQUENCE [LARGE SCALE GENOMIC DNA]</scope>
    <source>
        <strain evidence="3">DSM 101723 / JCM 4913 / KCC S-0913 / 768</strain>
    </source>
</reference>
<evidence type="ECO:0000256" key="1">
    <source>
        <dbReference type="SAM" id="MobiDB-lite"/>
    </source>
</evidence>
<sequence length="185" mass="19105">MAPIGAAPLLSVTWETQTMIRSLPRGSRLAGCAVVMSAFLLTSCTTSDSGEDTTAPRPSSPAPSPTRTTPEPSEPSEKDLTERAQAAIAAVRSGTLVEAGVERVSDGIHTEPGLSKGKTYRLNLVCAGSGSAQVRFVPTQAGTAASVPCDESVVQQRITGDELVRINVNGAEGSTGVIAWQIDAL</sequence>
<accession>K4R6M4</accession>
<proteinExistence type="predicted"/>
<dbReference type="Proteomes" id="UP000008043">
    <property type="component" value="Chromosome"/>
</dbReference>
<name>K4R6M4_STRDJ</name>
<dbReference type="STRING" id="1214101.BN159_4629"/>
<evidence type="ECO:0000313" key="2">
    <source>
        <dbReference type="EMBL" id="CCK29008.1"/>
    </source>
</evidence>
<evidence type="ECO:0000313" key="3">
    <source>
        <dbReference type="Proteomes" id="UP000008043"/>
    </source>
</evidence>
<gene>
    <name evidence="2" type="ORF">BN159_4629</name>
</gene>
<dbReference type="AlphaFoldDB" id="K4R6M4"/>
<protein>
    <submittedName>
        <fullName evidence="2">Uncharacterized protein</fullName>
    </submittedName>
</protein>
<keyword evidence="3" id="KW-1185">Reference proteome</keyword>
<dbReference type="eggNOG" id="ENOG5031SV9">
    <property type="taxonomic scope" value="Bacteria"/>
</dbReference>
<dbReference type="HOGENOM" id="CLU_1460465_0_0_11"/>